<protein>
    <recommendedName>
        <fullName evidence="3">FAD-binding domain-containing protein</fullName>
    </recommendedName>
</protein>
<organism evidence="1 2">
    <name type="scientific">Streptomyces nanshensis</name>
    <dbReference type="NCBI Taxonomy" id="518642"/>
    <lineage>
        <taxon>Bacteria</taxon>
        <taxon>Bacillati</taxon>
        <taxon>Actinomycetota</taxon>
        <taxon>Actinomycetes</taxon>
        <taxon>Kitasatosporales</taxon>
        <taxon>Streptomycetaceae</taxon>
        <taxon>Streptomyces</taxon>
    </lineage>
</organism>
<proteinExistence type="predicted"/>
<evidence type="ECO:0000313" key="1">
    <source>
        <dbReference type="EMBL" id="OEV11059.1"/>
    </source>
</evidence>
<dbReference type="PRINTS" id="PR00420">
    <property type="entry name" value="RNGMNOXGNASE"/>
</dbReference>
<dbReference type="InterPro" id="IPR036188">
    <property type="entry name" value="FAD/NAD-bd_sf"/>
</dbReference>
<evidence type="ECO:0000313" key="2">
    <source>
        <dbReference type="Proteomes" id="UP000176005"/>
    </source>
</evidence>
<dbReference type="Pfam" id="PF12831">
    <property type="entry name" value="FAD_oxidored"/>
    <property type="match status" value="1"/>
</dbReference>
<comment type="caution">
    <text evidence="1">The sequence shown here is derived from an EMBL/GenBank/DDBJ whole genome shotgun (WGS) entry which is preliminary data.</text>
</comment>
<dbReference type="Gene3D" id="3.50.50.60">
    <property type="entry name" value="FAD/NAD(P)-binding domain"/>
    <property type="match status" value="1"/>
</dbReference>
<evidence type="ECO:0008006" key="3">
    <source>
        <dbReference type="Google" id="ProtNLM"/>
    </source>
</evidence>
<dbReference type="PANTHER" id="PTHR43422">
    <property type="entry name" value="THIAMINE THIAZOLE SYNTHASE"/>
    <property type="match status" value="1"/>
</dbReference>
<dbReference type="EMBL" id="LJGW01000252">
    <property type="protein sequence ID" value="OEV11059.1"/>
    <property type="molecule type" value="Genomic_DNA"/>
</dbReference>
<keyword evidence="2" id="KW-1185">Reference proteome</keyword>
<dbReference type="PATRIC" id="fig|518642.10.peg.2214"/>
<dbReference type="AlphaFoldDB" id="A0A1E7L4E7"/>
<accession>A0A1E7L4E7</accession>
<dbReference type="PANTHER" id="PTHR43422:SF3">
    <property type="entry name" value="THIAMINE THIAZOLE SYNTHASE"/>
    <property type="match status" value="1"/>
</dbReference>
<dbReference type="SUPFAM" id="SSF51905">
    <property type="entry name" value="FAD/NAD(P)-binding domain"/>
    <property type="match status" value="1"/>
</dbReference>
<name>A0A1E7L4E7_9ACTN</name>
<dbReference type="Proteomes" id="UP000176005">
    <property type="component" value="Unassembled WGS sequence"/>
</dbReference>
<reference evidence="1 2" key="1">
    <citation type="journal article" date="2016" name="Front. Microbiol.">
        <title>Comparative Genomics Analysis of Streptomyces Species Reveals Their Adaptation to the Marine Environment and Their Diversity at the Genomic Level.</title>
        <authorList>
            <person name="Tian X."/>
            <person name="Zhang Z."/>
            <person name="Yang T."/>
            <person name="Chen M."/>
            <person name="Li J."/>
            <person name="Chen F."/>
            <person name="Yang J."/>
            <person name="Li W."/>
            <person name="Zhang B."/>
            <person name="Zhang Z."/>
            <person name="Wu J."/>
            <person name="Zhang C."/>
            <person name="Long L."/>
            <person name="Xiao J."/>
        </authorList>
    </citation>
    <scope>NUCLEOTIDE SEQUENCE [LARGE SCALE GENOMIC DNA]</scope>
    <source>
        <strain evidence="1 2">SCSIO 10429</strain>
    </source>
</reference>
<gene>
    <name evidence="1" type="ORF">AN218_14775</name>
</gene>
<sequence>MHSAVVVGGGIAGLAAARVLARHADRVTLVERDPLPDDNSPRRGTPQAAHVHGLLDLGAQGLEAMFPGLREELRAGGAPVFDHGAQACTRVWAGTIPQIEAGVAVQTVHRDVLEAAVRRRVTGLEKITVRDGATARGLRVEAGRITGLHVTGADGGQSTIAAEVVVDASGRYGRLPDLLEQAGYPRPRERAVDAKLAYASRVLRVQEPLPGVHGLQQINQAPDRPRGAYAADIGGGLWLVTLFGAAGDHPPTDDAGWEAYARELGNTDLTALLDQATPVSGVKRFTRTENRRRHYRRMPTGLLVLGDALFAFNPVYGQGMTVAVQQAAALEQALSRGSRVDQSFSRTAQRRIAGIARIPWLMSISEDLFWERHVTGRRIPWTVRAAAGYKQRLLYLAAQGDRQVFETFLNVYHMRQHPAAMASPRILTKALVRGRTASTPQATEAVDESGR</sequence>